<reference evidence="1 2" key="1">
    <citation type="submission" date="2015-08" db="EMBL/GenBank/DDBJ databases">
        <title>Draft Genome Sequence of Pseudoalteromonas porphyrae UCD-SED14.</title>
        <authorList>
            <person name="Coil D.A."/>
            <person name="Jospin G."/>
            <person name="Lee R.D."/>
            <person name="Eisen J.A."/>
        </authorList>
    </citation>
    <scope>NUCLEOTIDE SEQUENCE [LARGE SCALE GENOMIC DNA]</scope>
    <source>
        <strain evidence="1 2">UCD-SED14</strain>
    </source>
</reference>
<dbReference type="AlphaFoldDB" id="A0A0N0M1U1"/>
<protein>
    <submittedName>
        <fullName evidence="1">Uncharacterized protein</fullName>
    </submittedName>
</protein>
<accession>A0A0N0M1U1</accession>
<proteinExistence type="predicted"/>
<organism evidence="1 2">
    <name type="scientific">Pseudoalteromonas porphyrae</name>
    <dbReference type="NCBI Taxonomy" id="187330"/>
    <lineage>
        <taxon>Bacteria</taxon>
        <taxon>Pseudomonadati</taxon>
        <taxon>Pseudomonadota</taxon>
        <taxon>Gammaproteobacteria</taxon>
        <taxon>Alteromonadales</taxon>
        <taxon>Pseudoalteromonadaceae</taxon>
        <taxon>Pseudoalteromonas</taxon>
    </lineage>
</organism>
<dbReference type="EMBL" id="LHPH01000003">
    <property type="protein sequence ID" value="KPH65019.1"/>
    <property type="molecule type" value="Genomic_DNA"/>
</dbReference>
<dbReference type="Proteomes" id="UP000037848">
    <property type="component" value="Unassembled WGS sequence"/>
</dbReference>
<gene>
    <name evidence="1" type="ORF">ADS77_04220</name>
</gene>
<comment type="caution">
    <text evidence="1">The sequence shown here is derived from an EMBL/GenBank/DDBJ whole genome shotgun (WGS) entry which is preliminary data.</text>
</comment>
<keyword evidence="2" id="KW-1185">Reference proteome</keyword>
<evidence type="ECO:0000313" key="2">
    <source>
        <dbReference type="Proteomes" id="UP000037848"/>
    </source>
</evidence>
<dbReference type="RefSeq" id="WP_054453094.1">
    <property type="nucleotide sequence ID" value="NZ_LHPH01000003.1"/>
</dbReference>
<dbReference type="PATRIC" id="fig|187330.3.peg.1889"/>
<evidence type="ECO:0000313" key="1">
    <source>
        <dbReference type="EMBL" id="KPH65019.1"/>
    </source>
</evidence>
<sequence length="68" mass="7510">MNFPELETSRLMLTQLSGDDSQGLLDIFSDKSVTKFYDIDSYDSLGCVDLCGLKFVQSRGNLIAARGL</sequence>
<name>A0A0N0M1U1_9GAMM</name>